<name>A0A182E0W5_ONCOC</name>
<evidence type="ECO:0000256" key="4">
    <source>
        <dbReference type="ARBA" id="ARBA00022989"/>
    </source>
</evidence>
<dbReference type="PANTHER" id="PTHR21229:SF1">
    <property type="entry name" value="GH17801P"/>
    <property type="match status" value="1"/>
</dbReference>
<feature type="transmembrane region" description="Helical" evidence="6">
    <location>
        <begin position="485"/>
        <end position="505"/>
    </location>
</feature>
<organism evidence="10">
    <name type="scientific">Onchocerca ochengi</name>
    <name type="common">Filarial nematode worm</name>
    <dbReference type="NCBI Taxonomy" id="42157"/>
    <lineage>
        <taxon>Eukaryota</taxon>
        <taxon>Metazoa</taxon>
        <taxon>Ecdysozoa</taxon>
        <taxon>Nematoda</taxon>
        <taxon>Chromadorea</taxon>
        <taxon>Rhabditida</taxon>
        <taxon>Spirurina</taxon>
        <taxon>Spiruromorpha</taxon>
        <taxon>Filarioidea</taxon>
        <taxon>Onchocercidae</taxon>
        <taxon>Onchocerca</taxon>
    </lineage>
</organism>
<feature type="transmembrane region" description="Helical" evidence="6">
    <location>
        <begin position="425"/>
        <end position="441"/>
    </location>
</feature>
<protein>
    <submittedName>
        <fullName evidence="10">Transmembrane protein 87A</fullName>
    </submittedName>
</protein>
<dbReference type="GO" id="GO:0005829">
    <property type="term" value="C:cytosol"/>
    <property type="evidence" value="ECO:0007669"/>
    <property type="project" value="GOC"/>
</dbReference>
<feature type="transmembrane region" description="Helical" evidence="6">
    <location>
        <begin position="526"/>
        <end position="546"/>
    </location>
</feature>
<reference evidence="8 9" key="2">
    <citation type="submission" date="2018-08" db="EMBL/GenBank/DDBJ databases">
        <authorList>
            <person name="Laetsch R D."/>
            <person name="Stevens L."/>
            <person name="Kumar S."/>
            <person name="Blaxter L. M."/>
        </authorList>
    </citation>
    <scope>NUCLEOTIDE SEQUENCE [LARGE SCALE GENOMIC DNA]</scope>
</reference>
<evidence type="ECO:0000256" key="2">
    <source>
        <dbReference type="ARBA" id="ARBA00022692"/>
    </source>
</evidence>
<keyword evidence="9" id="KW-1185">Reference proteome</keyword>
<evidence type="ECO:0000259" key="7">
    <source>
        <dbReference type="Pfam" id="PF06814"/>
    </source>
</evidence>
<comment type="subcellular location">
    <subcellularLocation>
        <location evidence="1">Membrane</location>
        <topology evidence="1">Multi-pass membrane protein</topology>
    </subcellularLocation>
</comment>
<gene>
    <name evidence="8" type="ORF">NOO_LOCUS1596</name>
</gene>
<dbReference type="STRING" id="42157.A0A182E0W5"/>
<dbReference type="InterPro" id="IPR053937">
    <property type="entry name" value="GOST_TM"/>
</dbReference>
<proteinExistence type="predicted"/>
<evidence type="ECO:0000313" key="9">
    <source>
        <dbReference type="Proteomes" id="UP000271087"/>
    </source>
</evidence>
<dbReference type="GO" id="GO:0016020">
    <property type="term" value="C:membrane"/>
    <property type="evidence" value="ECO:0007669"/>
    <property type="project" value="UniProtKB-SubCell"/>
</dbReference>
<dbReference type="Proteomes" id="UP000271087">
    <property type="component" value="Unassembled WGS sequence"/>
</dbReference>
<feature type="transmembrane region" description="Helical" evidence="6">
    <location>
        <begin position="348"/>
        <end position="372"/>
    </location>
</feature>
<feature type="transmembrane region" description="Helical" evidence="6">
    <location>
        <begin position="379"/>
        <end position="397"/>
    </location>
</feature>
<dbReference type="EMBL" id="UYRW01000209">
    <property type="protein sequence ID" value="VDK64511.1"/>
    <property type="molecule type" value="Genomic_DNA"/>
</dbReference>
<keyword evidence="2 6" id="KW-0812">Transmembrane</keyword>
<dbReference type="InterPro" id="IPR009637">
    <property type="entry name" value="GPR107/GPR108-like"/>
</dbReference>
<feature type="transmembrane region" description="Helical" evidence="6">
    <location>
        <begin position="566"/>
        <end position="582"/>
    </location>
</feature>
<evidence type="ECO:0000256" key="1">
    <source>
        <dbReference type="ARBA" id="ARBA00004141"/>
    </source>
</evidence>
<evidence type="ECO:0000256" key="6">
    <source>
        <dbReference type="SAM" id="Phobius"/>
    </source>
</evidence>
<dbReference type="GO" id="GO:0042147">
    <property type="term" value="P:retrograde transport, endosome to Golgi"/>
    <property type="evidence" value="ECO:0007669"/>
    <property type="project" value="TreeGrafter"/>
</dbReference>
<accession>A0A182E0W5</accession>
<dbReference type="OrthoDB" id="19932at2759"/>
<dbReference type="GO" id="GO:0005794">
    <property type="term" value="C:Golgi apparatus"/>
    <property type="evidence" value="ECO:0007669"/>
    <property type="project" value="TreeGrafter"/>
</dbReference>
<dbReference type="AlphaFoldDB" id="A0A182E0W5"/>
<evidence type="ECO:0000256" key="5">
    <source>
        <dbReference type="ARBA" id="ARBA00023136"/>
    </source>
</evidence>
<keyword evidence="3" id="KW-0732">Signal</keyword>
<feature type="transmembrane region" description="Helical" evidence="6">
    <location>
        <begin position="86"/>
        <end position="108"/>
    </location>
</feature>
<evidence type="ECO:0000313" key="8">
    <source>
        <dbReference type="EMBL" id="VDK64511.1"/>
    </source>
</evidence>
<keyword evidence="4 6" id="KW-1133">Transmembrane helix</keyword>
<dbReference type="PANTHER" id="PTHR21229">
    <property type="entry name" value="LUNG SEVEN TRANSMEMBRANE RECEPTOR"/>
    <property type="match status" value="1"/>
</dbReference>
<dbReference type="Pfam" id="PF06814">
    <property type="entry name" value="GOST_TM"/>
    <property type="match status" value="1"/>
</dbReference>
<evidence type="ECO:0000313" key="10">
    <source>
        <dbReference type="WBParaSite" id="nOo.2.0.1.t01596-RA"/>
    </source>
</evidence>
<reference evidence="10" key="1">
    <citation type="submission" date="2016-06" db="UniProtKB">
        <authorList>
            <consortium name="WormBaseParasite"/>
        </authorList>
    </citation>
    <scope>IDENTIFICATION</scope>
</reference>
<feature type="transmembrane region" description="Helical" evidence="6">
    <location>
        <begin position="448"/>
        <end position="465"/>
    </location>
</feature>
<dbReference type="WBParaSite" id="nOo.2.0.1.t01596-RA">
    <property type="protein sequence ID" value="nOo.2.0.1.t01596-RA"/>
    <property type="gene ID" value="nOo.2.0.1.g01596"/>
</dbReference>
<evidence type="ECO:0000256" key="3">
    <source>
        <dbReference type="ARBA" id="ARBA00022729"/>
    </source>
</evidence>
<feature type="domain" description="GOST seven transmembrane" evidence="7">
    <location>
        <begin position="344"/>
        <end position="589"/>
    </location>
</feature>
<keyword evidence="5 6" id="KW-0472">Membrane</keyword>
<sequence length="692" mass="80793">MFSKISSTSACPLRVLAGWDKHAEHVYSSENLERNHQNQQQLWIEENESSYSGHPVLQLAFLFCWCSAITDLMLGTKSRFGNFLFWWLFFVTILNNICFAHLLAPAILSTKLQLKADTIEYVGFPQSALNGTEVEIRLRCDDDLDLTFQVQYVIRSSPCDKEFFDASRHIQVKDLLNFYFEREWEIPPGYDYTKFLFYKSRVQEFNCRHSHGILLVQEDERPRRPLEIHDVKQANSRYLKILSATTSRAEKDQHIGRRQIETRFKREFAGLNDDSLDGGTKTTLSSWHPVQKLPADGIYFLVIKFTVVKYNSFEKTAQVPFVHNLTVDVQWRSPYGHLSAIDYPLLRFYAFMWLFYAMLAIIWLICCLRYWMDILRIQFCIGAVIIAGMIEKGMFYSEYASMNEEGSTIHGFIEAAELVSCLKRTMARVLIIIVSLGYGVVKPRLGSTISQVMGVGFIYFVFSAIEAMARVSKNQIEGMKQKQLAALPLVLVEVVIFWWIFTSLISTMRVLRMRRNMVKLTVYRHFTNALCFSAFISIIFMCWTIYIHNMQRCLVDWKEYWMDTAFWHIQFCCILVVIMILWRPSRNNQRYAFTPLLDDSEDENDDDELFNTNYYAMAGLNKRTVTVGTYASVRGEESSSSKKQHEAQESDQKLQEELKWIEDNIPSTFANRLLIDDEEDREQIKLELSKML</sequence>